<evidence type="ECO:0000313" key="2">
    <source>
        <dbReference type="Proteomes" id="UP000516422"/>
    </source>
</evidence>
<dbReference type="Proteomes" id="UP000516422">
    <property type="component" value="Chromosome"/>
</dbReference>
<dbReference type="RefSeq" id="WP_037653678.1">
    <property type="nucleotide sequence ID" value="NZ_JOFU01000008.1"/>
</dbReference>
<name>A0A7H1Q3I6_9ACTN</name>
<gene>
    <name evidence="1" type="ORF">HEP81_04593</name>
</gene>
<dbReference type="KEGG" id="sgf:HEP81_04593"/>
<sequence length="276" mass="31472">MTDTRATQVQMHVDDLLLLMNTSRIKKDTFEYGGREIRLRAFDKAEAFSLVDATHADVEENVDIFTDATLADLNHRVDCTVLGAITEGRFQVGVRRYVTVRRPHLPLPKLTRHIVASQRLMLDRKEQVGYTSIVYYGTHGGGPESWVDLGSGRPLAEAHPGEWRALQIALGIQFNRDYLWYVHLKRPQGEAGVMIPTTPAGAHQLFRLRDVEPGETRRRALIHWVAEHSRRIRKDTADETRTWVKEHVRGEVNFNWGDIAGTIFPAPADLRRLQHG</sequence>
<protein>
    <submittedName>
        <fullName evidence="1">Uncharacterized protein</fullName>
    </submittedName>
</protein>
<dbReference type="AlphaFoldDB" id="A0A7H1Q3I6"/>
<reference evidence="1 2" key="1">
    <citation type="submission" date="2020-04" db="EMBL/GenBank/DDBJ databases">
        <title>Characterization and engineering of Streptomyces griseofuscus DSM40191 as a potential heterologous host for expression of BGCs.</title>
        <authorList>
            <person name="Gren T."/>
            <person name="Whitford C.M."/>
            <person name="Mohite O.S."/>
            <person name="Joergensen T.S."/>
            <person name="Nielsen J.B."/>
            <person name="Lee S.Y."/>
            <person name="Weber T."/>
        </authorList>
    </citation>
    <scope>NUCLEOTIDE SEQUENCE [LARGE SCALE GENOMIC DNA]</scope>
    <source>
        <strain evidence="1 2">DSM 40191</strain>
    </source>
</reference>
<proteinExistence type="predicted"/>
<evidence type="ECO:0000313" key="1">
    <source>
        <dbReference type="EMBL" id="QNT94866.1"/>
    </source>
</evidence>
<dbReference type="EMBL" id="CP051006">
    <property type="protein sequence ID" value="QNT94866.1"/>
    <property type="molecule type" value="Genomic_DNA"/>
</dbReference>
<accession>A0A7H1Q3I6</accession>
<organism evidence="1 2">
    <name type="scientific">Streptomyces griseofuscus</name>
    <dbReference type="NCBI Taxonomy" id="146922"/>
    <lineage>
        <taxon>Bacteria</taxon>
        <taxon>Bacillati</taxon>
        <taxon>Actinomycetota</taxon>
        <taxon>Actinomycetes</taxon>
        <taxon>Kitasatosporales</taxon>
        <taxon>Streptomycetaceae</taxon>
        <taxon>Streptomyces</taxon>
    </lineage>
</organism>